<dbReference type="Proteomes" id="UP000076798">
    <property type="component" value="Unassembled WGS sequence"/>
</dbReference>
<gene>
    <name evidence="1" type="ORF">SISSUDRAFT_959411</name>
</gene>
<name>A0A165WVN6_9AGAM</name>
<dbReference type="EMBL" id="KV428528">
    <property type="protein sequence ID" value="KZT31570.1"/>
    <property type="molecule type" value="Genomic_DNA"/>
</dbReference>
<organism evidence="1 2">
    <name type="scientific">Sistotremastrum suecicum HHB10207 ss-3</name>
    <dbReference type="NCBI Taxonomy" id="1314776"/>
    <lineage>
        <taxon>Eukaryota</taxon>
        <taxon>Fungi</taxon>
        <taxon>Dikarya</taxon>
        <taxon>Basidiomycota</taxon>
        <taxon>Agaricomycotina</taxon>
        <taxon>Agaricomycetes</taxon>
        <taxon>Sistotremastrales</taxon>
        <taxon>Sistotremastraceae</taxon>
        <taxon>Sistotremastrum</taxon>
    </lineage>
</organism>
<accession>A0A165WVN6</accession>
<evidence type="ECO:0000313" key="2">
    <source>
        <dbReference type="Proteomes" id="UP000076798"/>
    </source>
</evidence>
<evidence type="ECO:0000313" key="1">
    <source>
        <dbReference type="EMBL" id="KZT31570.1"/>
    </source>
</evidence>
<proteinExistence type="predicted"/>
<sequence>PARPLLDSKKILDYAYLGEFELLRESPNGILEKPWAQPVARETSVLHFKLLRAEEEVVRLNIELKRLKTFMVEEEAFLGNEFDRIAPENPPLGFQLLRRLSRLTYINGMHWDVIARIEAMDGFTG</sequence>
<reference evidence="1 2" key="1">
    <citation type="journal article" date="2016" name="Mol. Biol. Evol.">
        <title>Comparative Genomics of Early-Diverging Mushroom-Forming Fungi Provides Insights into the Origins of Lignocellulose Decay Capabilities.</title>
        <authorList>
            <person name="Nagy L.G."/>
            <person name="Riley R."/>
            <person name="Tritt A."/>
            <person name="Adam C."/>
            <person name="Daum C."/>
            <person name="Floudas D."/>
            <person name="Sun H."/>
            <person name="Yadav J.S."/>
            <person name="Pangilinan J."/>
            <person name="Larsson K.H."/>
            <person name="Matsuura K."/>
            <person name="Barry K."/>
            <person name="Labutti K."/>
            <person name="Kuo R."/>
            <person name="Ohm R.A."/>
            <person name="Bhattacharya S.S."/>
            <person name="Shirouzu T."/>
            <person name="Yoshinaga Y."/>
            <person name="Martin F.M."/>
            <person name="Grigoriev I.V."/>
            <person name="Hibbett D.S."/>
        </authorList>
    </citation>
    <scope>NUCLEOTIDE SEQUENCE [LARGE SCALE GENOMIC DNA]</scope>
    <source>
        <strain evidence="1 2">HHB10207 ss-3</strain>
    </source>
</reference>
<feature type="non-terminal residue" evidence="1">
    <location>
        <position position="125"/>
    </location>
</feature>
<protein>
    <submittedName>
        <fullName evidence="1">Uncharacterized protein</fullName>
    </submittedName>
</protein>
<feature type="non-terminal residue" evidence="1">
    <location>
        <position position="1"/>
    </location>
</feature>
<keyword evidence="2" id="KW-1185">Reference proteome</keyword>
<dbReference type="OrthoDB" id="2676448at2759"/>
<dbReference type="AlphaFoldDB" id="A0A165WVN6"/>